<feature type="non-terminal residue" evidence="12">
    <location>
        <position position="1"/>
    </location>
</feature>
<comment type="caution">
    <text evidence="12">The sequence shown here is derived from an EMBL/GenBank/DDBJ whole genome shotgun (WGS) entry which is preliminary data.</text>
</comment>
<evidence type="ECO:0000256" key="4">
    <source>
        <dbReference type="ARBA" id="ARBA00022741"/>
    </source>
</evidence>
<dbReference type="Pfam" id="PF13405">
    <property type="entry name" value="EF-hand_6"/>
    <property type="match status" value="1"/>
</dbReference>
<dbReference type="CDD" id="cd00051">
    <property type="entry name" value="EFh"/>
    <property type="match status" value="1"/>
</dbReference>
<dbReference type="InterPro" id="IPR011009">
    <property type="entry name" value="Kinase-like_dom_sf"/>
</dbReference>
<evidence type="ECO:0000256" key="8">
    <source>
        <dbReference type="ARBA" id="ARBA00024334"/>
    </source>
</evidence>
<evidence type="ECO:0000256" key="9">
    <source>
        <dbReference type="SAM" id="MobiDB-lite"/>
    </source>
</evidence>
<feature type="domain" description="EF-hand" evidence="11">
    <location>
        <begin position="135"/>
        <end position="170"/>
    </location>
</feature>
<dbReference type="GO" id="GO:0004674">
    <property type="term" value="F:protein serine/threonine kinase activity"/>
    <property type="evidence" value="ECO:0007669"/>
    <property type="project" value="UniProtKB-KW"/>
</dbReference>
<comment type="similarity">
    <text evidence="8">Belongs to the protein kinase superfamily. Ser/Thr protein kinase family. CDPK subfamily.</text>
</comment>
<dbReference type="EMBL" id="CAJNNW010037430">
    <property type="protein sequence ID" value="CAE8741736.1"/>
    <property type="molecule type" value="Genomic_DNA"/>
</dbReference>
<dbReference type="InterPro" id="IPR011992">
    <property type="entry name" value="EF-hand-dom_pair"/>
</dbReference>
<dbReference type="SUPFAM" id="SSF56112">
    <property type="entry name" value="Protein kinase-like (PK-like)"/>
    <property type="match status" value="1"/>
</dbReference>
<keyword evidence="3" id="KW-0808">Transferase</keyword>
<dbReference type="Pfam" id="PF13499">
    <property type="entry name" value="EF-hand_7"/>
    <property type="match status" value="1"/>
</dbReference>
<evidence type="ECO:0000256" key="7">
    <source>
        <dbReference type="ARBA" id="ARBA00022840"/>
    </source>
</evidence>
<keyword evidence="2" id="KW-0723">Serine/threonine-protein kinase</keyword>
<evidence type="ECO:0000256" key="2">
    <source>
        <dbReference type="ARBA" id="ARBA00022527"/>
    </source>
</evidence>
<dbReference type="Proteomes" id="UP000626109">
    <property type="component" value="Unassembled WGS sequence"/>
</dbReference>
<feature type="domain" description="EF-hand" evidence="11">
    <location>
        <begin position="208"/>
        <end position="243"/>
    </location>
</feature>
<dbReference type="PROSITE" id="PS00018">
    <property type="entry name" value="EF_HAND_1"/>
    <property type="match status" value="2"/>
</dbReference>
<evidence type="ECO:0000256" key="5">
    <source>
        <dbReference type="ARBA" id="ARBA00022777"/>
    </source>
</evidence>
<keyword evidence="7" id="KW-0067">ATP-binding</keyword>
<dbReference type="Gene3D" id="1.10.238.10">
    <property type="entry name" value="EF-hand"/>
    <property type="match status" value="1"/>
</dbReference>
<dbReference type="InterPro" id="IPR000719">
    <property type="entry name" value="Prot_kinase_dom"/>
</dbReference>
<dbReference type="InterPro" id="IPR002048">
    <property type="entry name" value="EF_hand_dom"/>
</dbReference>
<dbReference type="SUPFAM" id="SSF47473">
    <property type="entry name" value="EF-hand"/>
    <property type="match status" value="1"/>
</dbReference>
<dbReference type="PROSITE" id="PS50011">
    <property type="entry name" value="PROTEIN_KINASE_DOM"/>
    <property type="match status" value="1"/>
</dbReference>
<dbReference type="GO" id="GO:0005524">
    <property type="term" value="F:ATP binding"/>
    <property type="evidence" value="ECO:0007669"/>
    <property type="project" value="UniProtKB-KW"/>
</dbReference>
<dbReference type="InterPro" id="IPR018247">
    <property type="entry name" value="EF_Hand_1_Ca_BS"/>
</dbReference>
<feature type="region of interest" description="Disordered" evidence="9">
    <location>
        <begin position="253"/>
        <end position="304"/>
    </location>
</feature>
<name>A0A813LYG8_POLGL</name>
<reference evidence="12" key="1">
    <citation type="submission" date="2021-02" db="EMBL/GenBank/DDBJ databases">
        <authorList>
            <person name="Dougan E. K."/>
            <person name="Rhodes N."/>
            <person name="Thang M."/>
            <person name="Chan C."/>
        </authorList>
    </citation>
    <scope>NUCLEOTIDE SEQUENCE</scope>
</reference>
<keyword evidence="4" id="KW-0547">Nucleotide-binding</keyword>
<evidence type="ECO:0000313" key="13">
    <source>
        <dbReference type="Proteomes" id="UP000626109"/>
    </source>
</evidence>
<comment type="cofactor">
    <cofactor evidence="1">
        <name>Mg(2+)</name>
        <dbReference type="ChEBI" id="CHEBI:18420"/>
    </cofactor>
</comment>
<protein>
    <recommendedName>
        <fullName evidence="14">Calmodulin</fullName>
    </recommendedName>
</protein>
<evidence type="ECO:0000259" key="10">
    <source>
        <dbReference type="PROSITE" id="PS50011"/>
    </source>
</evidence>
<dbReference type="InterPro" id="IPR050205">
    <property type="entry name" value="CDPK_Ser/Thr_kinases"/>
</dbReference>
<evidence type="ECO:0000256" key="1">
    <source>
        <dbReference type="ARBA" id="ARBA00001946"/>
    </source>
</evidence>
<accession>A0A813LYG8</accession>
<evidence type="ECO:0000256" key="6">
    <source>
        <dbReference type="ARBA" id="ARBA00022837"/>
    </source>
</evidence>
<dbReference type="Gene3D" id="1.10.510.10">
    <property type="entry name" value="Transferase(Phosphotransferase) domain 1"/>
    <property type="match status" value="1"/>
</dbReference>
<evidence type="ECO:0000256" key="3">
    <source>
        <dbReference type="ARBA" id="ARBA00022679"/>
    </source>
</evidence>
<dbReference type="AlphaFoldDB" id="A0A813LYG8"/>
<keyword evidence="5" id="KW-0418">Kinase</keyword>
<dbReference type="PANTHER" id="PTHR24349">
    <property type="entry name" value="SERINE/THREONINE-PROTEIN KINASE"/>
    <property type="match status" value="1"/>
</dbReference>
<dbReference type="PROSITE" id="PS50222">
    <property type="entry name" value="EF_HAND_2"/>
    <property type="match status" value="2"/>
</dbReference>
<dbReference type="GO" id="GO:0005509">
    <property type="term" value="F:calcium ion binding"/>
    <property type="evidence" value="ECO:0007669"/>
    <property type="project" value="InterPro"/>
</dbReference>
<keyword evidence="6" id="KW-0106">Calcium</keyword>
<evidence type="ECO:0000313" key="12">
    <source>
        <dbReference type="EMBL" id="CAE8741736.1"/>
    </source>
</evidence>
<organism evidence="12 13">
    <name type="scientific">Polarella glacialis</name>
    <name type="common">Dinoflagellate</name>
    <dbReference type="NCBI Taxonomy" id="89957"/>
    <lineage>
        <taxon>Eukaryota</taxon>
        <taxon>Sar</taxon>
        <taxon>Alveolata</taxon>
        <taxon>Dinophyceae</taxon>
        <taxon>Suessiales</taxon>
        <taxon>Suessiaceae</taxon>
        <taxon>Polarella</taxon>
    </lineage>
</organism>
<dbReference type="Pfam" id="PF00069">
    <property type="entry name" value="Pkinase"/>
    <property type="match status" value="1"/>
</dbReference>
<feature type="domain" description="Protein kinase" evidence="10">
    <location>
        <begin position="1"/>
        <end position="90"/>
    </location>
</feature>
<evidence type="ECO:0000259" key="11">
    <source>
        <dbReference type="PROSITE" id="PS50222"/>
    </source>
</evidence>
<sequence>ADIWSMGATLFELLSGGLVPFLYVPCSLESVLSDPSLWEQLQLGVSSQDLQLRPHCDTSSEEARDLLRRMLAKDPAARPSAVQVLEDPWLAGSTLKTRKSHVLDGSVLAKLELKTTKGIARRILLNALATKLKRDHFRDSWKVFSSMDSSHSGSLSLSDFQAALETMGQAASEAELLFQKADIDNDGRLIFNEFMAATFDWTSLDRAVLDRSLRKLFEQIDKDGNGQVSISELGELFQGTLSQEELHEDRLHREWPGVHGKSPGLSVPLKPLRRRSHEVLQQRDGAAPPQSPSPTSPRLGQRLE</sequence>
<proteinExistence type="inferred from homology"/>
<evidence type="ECO:0008006" key="14">
    <source>
        <dbReference type="Google" id="ProtNLM"/>
    </source>
</evidence>
<gene>
    <name evidence="12" type="ORF">PGLA2088_LOCUS50637</name>
</gene>
<dbReference type="SMART" id="SM00054">
    <property type="entry name" value="EFh"/>
    <property type="match status" value="3"/>
</dbReference>